<dbReference type="InParanoid" id="G8YUF5"/>
<reference evidence="1 2" key="1">
    <citation type="journal article" date="2012" name="G3 (Bethesda)">
        <title>Pichia sorbitophila, an interspecies yeast hybrid reveals early steps of genome resolution following polyploidization.</title>
        <authorList>
            <person name="Leh Louis V."/>
            <person name="Despons L."/>
            <person name="Friedrich A."/>
            <person name="Martin T."/>
            <person name="Durrens P."/>
            <person name="Casaregola S."/>
            <person name="Neuveglise C."/>
            <person name="Fairhead C."/>
            <person name="Marck C."/>
            <person name="Cruz J.A."/>
            <person name="Straub M.L."/>
            <person name="Kugler V."/>
            <person name="Sacerdot C."/>
            <person name="Uzunov Z."/>
            <person name="Thierry A."/>
            <person name="Weiss S."/>
            <person name="Bleykasten C."/>
            <person name="De Montigny J."/>
            <person name="Jacques N."/>
            <person name="Jung P."/>
            <person name="Lemaire M."/>
            <person name="Mallet S."/>
            <person name="Morel G."/>
            <person name="Richard G.F."/>
            <person name="Sarkar A."/>
            <person name="Savel G."/>
            <person name="Schacherer J."/>
            <person name="Seret M.L."/>
            <person name="Talla E."/>
            <person name="Samson G."/>
            <person name="Jubin C."/>
            <person name="Poulain J."/>
            <person name="Vacherie B."/>
            <person name="Barbe V."/>
            <person name="Pelletier E."/>
            <person name="Sherman D.J."/>
            <person name="Westhof E."/>
            <person name="Weissenbach J."/>
            <person name="Baret P.V."/>
            <person name="Wincker P."/>
            <person name="Gaillardin C."/>
            <person name="Dujon B."/>
            <person name="Souciet J.L."/>
        </authorList>
    </citation>
    <scope>NUCLEOTIDE SEQUENCE [LARGE SCALE GENOMIC DNA]</scope>
    <source>
        <strain evidence="2">ATCC MYA-4447 / BCRC 22081 / CBS 7064 / NBRC 10061 / NRRL Y-12695</strain>
    </source>
</reference>
<evidence type="ECO:0000313" key="1">
    <source>
        <dbReference type="EMBL" id="CCE72488.1"/>
    </source>
</evidence>
<evidence type="ECO:0000313" key="2">
    <source>
        <dbReference type="Proteomes" id="UP000005222"/>
    </source>
</evidence>
<dbReference type="EMBL" id="FO082059">
    <property type="protein sequence ID" value="CCE72488.1"/>
    <property type="molecule type" value="Genomic_DNA"/>
</dbReference>
<dbReference type="HOGENOM" id="CLU_2237581_0_0_1"/>
<proteinExistence type="predicted"/>
<sequence length="105" mass="11998">MPQKSDYDMPHSPALLFTTDAVLPVTESATHPSAWRWYTAVSYTKCTERATTAHDRLWFASTLTPVGELSYVSHRRYSPHFFRLFACKLYVANVPICELDVRASI</sequence>
<dbReference type="AlphaFoldDB" id="G8YUF5"/>
<gene>
    <name evidence="1" type="primary">Piso0_000066</name>
    <name evidence="1" type="ORF">GNLVRS01_PISO0A01254g</name>
</gene>
<keyword evidence="2" id="KW-1185">Reference proteome</keyword>
<organism evidence="1 2">
    <name type="scientific">Pichia sorbitophila (strain ATCC MYA-4447 / BCRC 22081 / CBS 7064 / NBRC 10061 / NRRL Y-12695)</name>
    <name type="common">Hybrid yeast</name>
    <dbReference type="NCBI Taxonomy" id="559304"/>
    <lineage>
        <taxon>Eukaryota</taxon>
        <taxon>Fungi</taxon>
        <taxon>Dikarya</taxon>
        <taxon>Ascomycota</taxon>
        <taxon>Saccharomycotina</taxon>
        <taxon>Pichiomycetes</taxon>
        <taxon>Debaryomycetaceae</taxon>
        <taxon>Millerozyma</taxon>
    </lineage>
</organism>
<dbReference type="Proteomes" id="UP000005222">
    <property type="component" value="Chromosome A"/>
</dbReference>
<accession>G8YUF5</accession>
<name>G8YUF5_PICSO</name>
<protein>
    <submittedName>
        <fullName evidence="1">Piso0_000066 protein</fullName>
    </submittedName>
</protein>